<protein>
    <submittedName>
        <fullName evidence="4">TetR/AcrR family transcriptional regulator</fullName>
    </submittedName>
</protein>
<dbReference type="InterPro" id="IPR050109">
    <property type="entry name" value="HTH-type_TetR-like_transc_reg"/>
</dbReference>
<dbReference type="PANTHER" id="PTHR30055">
    <property type="entry name" value="HTH-TYPE TRANSCRIPTIONAL REGULATOR RUTR"/>
    <property type="match status" value="1"/>
</dbReference>
<name>A0ABT4RE47_9ACTN</name>
<dbReference type="RefSeq" id="WP_202952246.1">
    <property type="nucleotide sequence ID" value="NZ_JAPCID010000005.1"/>
</dbReference>
<feature type="DNA-binding region" description="H-T-H motif" evidence="2">
    <location>
        <begin position="31"/>
        <end position="50"/>
    </location>
</feature>
<accession>A0ABT4RE47</accession>
<dbReference type="SUPFAM" id="SSF46689">
    <property type="entry name" value="Homeodomain-like"/>
    <property type="match status" value="1"/>
</dbReference>
<dbReference type="PANTHER" id="PTHR30055:SF146">
    <property type="entry name" value="HTH-TYPE TRANSCRIPTIONAL DUAL REGULATOR CECR"/>
    <property type="match status" value="1"/>
</dbReference>
<dbReference type="InterPro" id="IPR009057">
    <property type="entry name" value="Homeodomain-like_sf"/>
</dbReference>
<dbReference type="Proteomes" id="UP001147700">
    <property type="component" value="Unassembled WGS sequence"/>
</dbReference>
<evidence type="ECO:0000259" key="3">
    <source>
        <dbReference type="PROSITE" id="PS50977"/>
    </source>
</evidence>
<keyword evidence="5" id="KW-1185">Reference proteome</keyword>
<sequence>MDWIPTKATAKGRLVLAALEAFGEHGYEAVKVGELAAAAETTTGPLYHHFGSKAGLYAFVREDVDRRVAERMEGALAAALDFETDAVGAALLVAYDYARRAGFMRMLSEPREPDPIAATLNEAVGAPLGAMLAAAWRAALAAGGDPEEARAALRALRPAGALHAPPRSPART</sequence>
<feature type="domain" description="HTH tetR-type" evidence="3">
    <location>
        <begin position="8"/>
        <end position="68"/>
    </location>
</feature>
<evidence type="ECO:0000256" key="2">
    <source>
        <dbReference type="PROSITE-ProRule" id="PRU00335"/>
    </source>
</evidence>
<dbReference type="InterPro" id="IPR001647">
    <property type="entry name" value="HTH_TetR"/>
</dbReference>
<dbReference type="Gene3D" id="1.10.357.10">
    <property type="entry name" value="Tetracycline Repressor, domain 2"/>
    <property type="match status" value="1"/>
</dbReference>
<dbReference type="Pfam" id="PF00440">
    <property type="entry name" value="TetR_N"/>
    <property type="match status" value="1"/>
</dbReference>
<proteinExistence type="predicted"/>
<evidence type="ECO:0000256" key="1">
    <source>
        <dbReference type="ARBA" id="ARBA00023125"/>
    </source>
</evidence>
<keyword evidence="1 2" id="KW-0238">DNA-binding</keyword>
<evidence type="ECO:0000313" key="5">
    <source>
        <dbReference type="Proteomes" id="UP001147700"/>
    </source>
</evidence>
<comment type="caution">
    <text evidence="4">The sequence shown here is derived from an EMBL/GenBank/DDBJ whole genome shotgun (WGS) entry which is preliminary data.</text>
</comment>
<gene>
    <name evidence="4" type="ORF">OJ962_03970</name>
</gene>
<dbReference type="PRINTS" id="PR00455">
    <property type="entry name" value="HTHTETR"/>
</dbReference>
<dbReference type="PROSITE" id="PS50977">
    <property type="entry name" value="HTH_TETR_2"/>
    <property type="match status" value="1"/>
</dbReference>
<evidence type="ECO:0000313" key="4">
    <source>
        <dbReference type="EMBL" id="MDA0136641.1"/>
    </source>
</evidence>
<organism evidence="4 5">
    <name type="scientific">Solirubrobacter deserti</name>
    <dbReference type="NCBI Taxonomy" id="2282478"/>
    <lineage>
        <taxon>Bacteria</taxon>
        <taxon>Bacillati</taxon>
        <taxon>Actinomycetota</taxon>
        <taxon>Thermoleophilia</taxon>
        <taxon>Solirubrobacterales</taxon>
        <taxon>Solirubrobacteraceae</taxon>
        <taxon>Solirubrobacter</taxon>
    </lineage>
</organism>
<dbReference type="EMBL" id="JAPCID010000005">
    <property type="protein sequence ID" value="MDA0136641.1"/>
    <property type="molecule type" value="Genomic_DNA"/>
</dbReference>
<reference evidence="4" key="1">
    <citation type="submission" date="2022-10" db="EMBL/GenBank/DDBJ databases">
        <title>The WGS of Solirubrobacter sp. CPCC 204708.</title>
        <authorList>
            <person name="Jiang Z."/>
        </authorList>
    </citation>
    <scope>NUCLEOTIDE SEQUENCE</scope>
    <source>
        <strain evidence="4">CPCC 204708</strain>
    </source>
</reference>